<dbReference type="AlphaFoldDB" id="A0A5M7BZP3"/>
<dbReference type="Proteomes" id="UP000323946">
    <property type="component" value="Unassembled WGS sequence"/>
</dbReference>
<evidence type="ECO:0000313" key="3">
    <source>
        <dbReference type="EMBL" id="KAA5835259.1"/>
    </source>
</evidence>
<gene>
    <name evidence="3" type="ORF">F1721_10800</name>
</gene>
<dbReference type="RefSeq" id="WP_150066455.1">
    <property type="nucleotide sequence ID" value="NZ_VWPH01000004.1"/>
</dbReference>
<sequence length="170" mass="18159">MRTGSAPRASPTDIDKVLTKARHLAAAVAKIDRLRQPGTPPVTLANLAHDCTGDPHDLDLDTLIGQRLVEAVAERAQEPMPYRPDVVRALLAWSGVPADRLSSSVVVLNLRASGNSIVDQRLRLGGGPVRAVRREVAVQQEFGRCACGSRAVDEGSDEGRGAGDLRRESP</sequence>
<feature type="compositionally biased region" description="Basic and acidic residues" evidence="1">
    <location>
        <begin position="151"/>
        <end position="170"/>
    </location>
</feature>
<reference evidence="3 4" key="1">
    <citation type="submission" date="2019-09" db="EMBL/GenBank/DDBJ databases">
        <title>Draft genome sequence of the thermophilic Saccharopolyspora hirsuta VKM Ac-666T.</title>
        <authorList>
            <person name="Lobastova T.G."/>
            <person name="Fokina V."/>
            <person name="Bragin E.Y."/>
            <person name="Shtratnikova V.Y."/>
            <person name="Starodumova I.P."/>
            <person name="Tarlachkov S.V."/>
            <person name="Donova M.V."/>
        </authorList>
    </citation>
    <scope>NUCLEOTIDE SEQUENCE [LARGE SCALE GENOMIC DNA]</scope>
    <source>
        <strain evidence="3 4">VKM Ac-666</strain>
    </source>
</reference>
<accession>A0A5M7BZP3</accession>
<proteinExistence type="predicted"/>
<keyword evidence="4" id="KW-1185">Reference proteome</keyword>
<dbReference type="Pfam" id="PF11796">
    <property type="entry name" value="DUF3323"/>
    <property type="match status" value="1"/>
</dbReference>
<feature type="domain" description="Conserved hypothetical protein CHP02679 N terminus" evidence="2">
    <location>
        <begin position="21"/>
        <end position="112"/>
    </location>
</feature>
<organism evidence="3 4">
    <name type="scientific">Saccharopolyspora hirsuta</name>
    <dbReference type="NCBI Taxonomy" id="1837"/>
    <lineage>
        <taxon>Bacteria</taxon>
        <taxon>Bacillati</taxon>
        <taxon>Actinomycetota</taxon>
        <taxon>Actinomycetes</taxon>
        <taxon>Pseudonocardiales</taxon>
        <taxon>Pseudonocardiaceae</taxon>
        <taxon>Saccharopolyspora</taxon>
    </lineage>
</organism>
<comment type="caution">
    <text evidence="3">The sequence shown here is derived from an EMBL/GenBank/DDBJ whole genome shotgun (WGS) entry which is preliminary data.</text>
</comment>
<evidence type="ECO:0000256" key="1">
    <source>
        <dbReference type="SAM" id="MobiDB-lite"/>
    </source>
</evidence>
<dbReference type="EMBL" id="VWPH01000004">
    <property type="protein sequence ID" value="KAA5835259.1"/>
    <property type="molecule type" value="Genomic_DNA"/>
</dbReference>
<dbReference type="OrthoDB" id="8188786at2"/>
<dbReference type="InterPro" id="IPR024466">
    <property type="entry name" value="CHP02679_N"/>
</dbReference>
<evidence type="ECO:0000313" key="4">
    <source>
        <dbReference type="Proteomes" id="UP000323946"/>
    </source>
</evidence>
<protein>
    <recommendedName>
        <fullName evidence="2">Conserved hypothetical protein CHP02679 N terminus domain-containing protein</fullName>
    </recommendedName>
</protein>
<feature type="region of interest" description="Disordered" evidence="1">
    <location>
        <begin position="149"/>
        <end position="170"/>
    </location>
</feature>
<name>A0A5M7BZP3_SACHI</name>
<evidence type="ECO:0000259" key="2">
    <source>
        <dbReference type="Pfam" id="PF11796"/>
    </source>
</evidence>